<organism evidence="4 5">
    <name type="scientific">Corynebacterium zhongnanshanii</name>
    <dbReference type="NCBI Taxonomy" id="2768834"/>
    <lineage>
        <taxon>Bacteria</taxon>
        <taxon>Bacillati</taxon>
        <taxon>Actinomycetota</taxon>
        <taxon>Actinomycetes</taxon>
        <taxon>Mycobacteriales</taxon>
        <taxon>Corynebacteriaceae</taxon>
        <taxon>Corynebacterium</taxon>
    </lineage>
</organism>
<accession>A0ABQ6VDS1</accession>
<dbReference type="PROSITE" id="PS51194">
    <property type="entry name" value="HELICASE_CTER"/>
    <property type="match status" value="1"/>
</dbReference>
<dbReference type="CDD" id="cd18793">
    <property type="entry name" value="SF2_C_SNF"/>
    <property type="match status" value="1"/>
</dbReference>
<evidence type="ECO:0000256" key="1">
    <source>
        <dbReference type="ARBA" id="ARBA00022801"/>
    </source>
</evidence>
<name>A0ABQ6VDS1_9CORY</name>
<protein>
    <submittedName>
        <fullName evidence="4">DEAD/DEAH box helicase</fullName>
    </submittedName>
</protein>
<evidence type="ECO:0000259" key="3">
    <source>
        <dbReference type="PROSITE" id="PS51194"/>
    </source>
</evidence>
<comment type="caution">
    <text evidence="4">The sequence shown here is derived from an EMBL/GenBank/DDBJ whole genome shotgun (WGS) entry which is preliminary data.</text>
</comment>
<dbReference type="GO" id="GO:0004386">
    <property type="term" value="F:helicase activity"/>
    <property type="evidence" value="ECO:0007669"/>
    <property type="project" value="UniProtKB-KW"/>
</dbReference>
<dbReference type="InterPro" id="IPR000330">
    <property type="entry name" value="SNF2_N"/>
</dbReference>
<dbReference type="InterPro" id="IPR014001">
    <property type="entry name" value="Helicase_ATP-bd"/>
</dbReference>
<keyword evidence="1" id="KW-0378">Hydrolase</keyword>
<dbReference type="InterPro" id="IPR027417">
    <property type="entry name" value="P-loop_NTPase"/>
</dbReference>
<dbReference type="Gene3D" id="3.40.50.300">
    <property type="entry name" value="P-loop containing nucleotide triphosphate hydrolases"/>
    <property type="match status" value="1"/>
</dbReference>
<keyword evidence="4" id="KW-0347">Helicase</keyword>
<keyword evidence="4" id="KW-0547">Nucleotide-binding</keyword>
<proteinExistence type="predicted"/>
<sequence>MENLIGSVHSAVQHREATQFRLTTIAQGGTPPTIGSDDDTRVFAFGPTVETAAYVAQFRRLDIGTLRKDLDEVVLPSYTELEEMATEARKVPRYRGLTKLFSRRPVHGEQAIAQLQAIDVEAIHAILGGIDATLGSTPTHEFTNLGLHKLTSEIEADLERITGWPITWSTPEVVNAHADHVARIDASRAIGHTLEAEVHRAGRQLALSQAEAIIAQTDISVIDQITGGRLRLGPLQHLTLRQIARSSASELQKYDGVGQKTASQAIAAARSYCADLVDSQVPKIDYQDKGPSTPYVIALARLLTFRDSLRDLPTSPMHIARVEPGTLVAVAGNNDLLDSTTPTVSAPPMLSAEDAWNLYAIRAAEFHSFGDSETETDVPHDIAERIADITLNGTLHASLRGYQAFGAKYALAQKRVLIGDEMGLGKTMQALAVITHLASSGKTKALVVCPPSLRINWAREIAKFTDLHPMILHGPDKESTYEAWKLKGGVAIAGFPEVRRNADLTGPVESGGADLDVLVVDEAHRAKNTASLQSQGVKALANKVEHCVFMTGTPLENRVGEFETLLSYLHPDIVDDLEKARGKPHSFKQAIAHVYLRRNQKDVLDELPPVTEIEEWIEAKSAERQRYNNAVHRGHFMDMRKAFAGRESAKMERVSELLDDGAEAGKTIIFTYFRSVLDELMELLGDRAFGPIAGGVSHEERQKAVDDFTAAETGAVLVAQITAASEGLNIQAANRIILFEPQLNPAVEAQAIARAHRMGQINTVEVHRLLTPDSVEERLMMMLENKRELFDHFARESVAADSNPEALDVSEAKLIEEVIAAERARIGEPDTLEEDTLGGE</sequence>
<keyword evidence="4" id="KW-0067">ATP-binding</keyword>
<dbReference type="InterPro" id="IPR049730">
    <property type="entry name" value="SNF2/RAD54-like_C"/>
</dbReference>
<dbReference type="InterPro" id="IPR001650">
    <property type="entry name" value="Helicase_C-like"/>
</dbReference>
<dbReference type="SUPFAM" id="SSF52540">
    <property type="entry name" value="P-loop containing nucleoside triphosphate hydrolases"/>
    <property type="match status" value="2"/>
</dbReference>
<dbReference type="PROSITE" id="PS51192">
    <property type="entry name" value="HELICASE_ATP_BIND_1"/>
    <property type="match status" value="1"/>
</dbReference>
<evidence type="ECO:0000259" key="2">
    <source>
        <dbReference type="PROSITE" id="PS51192"/>
    </source>
</evidence>
<dbReference type="Gene3D" id="3.40.50.10810">
    <property type="entry name" value="Tandem AAA-ATPase domain"/>
    <property type="match status" value="1"/>
</dbReference>
<dbReference type="InterPro" id="IPR038718">
    <property type="entry name" value="SNF2-like_sf"/>
</dbReference>
<gene>
    <name evidence="4" type="ORF">F8377_06705</name>
</gene>
<dbReference type="Proteomes" id="UP000436181">
    <property type="component" value="Unassembled WGS sequence"/>
</dbReference>
<dbReference type="SMART" id="SM00487">
    <property type="entry name" value="DEXDc"/>
    <property type="match status" value="1"/>
</dbReference>
<feature type="domain" description="Helicase ATP-binding" evidence="2">
    <location>
        <begin position="407"/>
        <end position="572"/>
    </location>
</feature>
<evidence type="ECO:0000313" key="4">
    <source>
        <dbReference type="EMBL" id="KAB3521080.1"/>
    </source>
</evidence>
<dbReference type="SMART" id="SM00490">
    <property type="entry name" value="HELICc"/>
    <property type="match status" value="1"/>
</dbReference>
<evidence type="ECO:0000313" key="5">
    <source>
        <dbReference type="Proteomes" id="UP000436181"/>
    </source>
</evidence>
<dbReference type="CDD" id="cd17919">
    <property type="entry name" value="DEXHc_Snf"/>
    <property type="match status" value="1"/>
</dbReference>
<dbReference type="EMBL" id="WBZJ01000002">
    <property type="protein sequence ID" value="KAB3521080.1"/>
    <property type="molecule type" value="Genomic_DNA"/>
</dbReference>
<keyword evidence="5" id="KW-1185">Reference proteome</keyword>
<reference evidence="4 5" key="1">
    <citation type="submission" date="2019-10" db="EMBL/GenBank/DDBJ databases">
        <title>Corynebacterium sp novel species isolated from the respiratory tract of Marmot.</title>
        <authorList>
            <person name="Zhang G."/>
        </authorList>
    </citation>
    <scope>NUCLEOTIDE SEQUENCE [LARGE SCALE GENOMIC DNA]</scope>
    <source>
        <strain evidence="4 5">336</strain>
    </source>
</reference>
<dbReference type="Pfam" id="PF00176">
    <property type="entry name" value="SNF2-rel_dom"/>
    <property type="match status" value="1"/>
</dbReference>
<feature type="domain" description="Helicase C-terminal" evidence="3">
    <location>
        <begin position="653"/>
        <end position="815"/>
    </location>
</feature>
<dbReference type="PANTHER" id="PTHR10799">
    <property type="entry name" value="SNF2/RAD54 HELICASE FAMILY"/>
    <property type="match status" value="1"/>
</dbReference>